<reference evidence="5" key="2">
    <citation type="submission" date="2016-01" db="EMBL/GenBank/DDBJ databases">
        <authorList>
            <person name="Poehlein A."/>
            <person name="Schlien K."/>
            <person name="Gottschalk G."/>
            <person name="Buckel W."/>
            <person name="Daniel R."/>
        </authorList>
    </citation>
    <scope>NUCLEOTIDE SEQUENCE [LARGE SCALE GENOMIC DNA]</scope>
    <source>
        <strain evidence="5">X2</strain>
    </source>
</reference>
<dbReference type="AlphaFoldDB" id="A0A0X1U931"/>
<dbReference type="InterPro" id="IPR002071">
    <property type="entry name" value="Thermonucl_AS"/>
</dbReference>
<dbReference type="Proteomes" id="UP000184204">
    <property type="component" value="Unassembled WGS sequence"/>
</dbReference>
<dbReference type="Pfam" id="PF08378">
    <property type="entry name" value="NERD"/>
    <property type="match status" value="1"/>
</dbReference>
<evidence type="ECO:0000313" key="4">
    <source>
        <dbReference type="EMBL" id="SHE68633.1"/>
    </source>
</evidence>
<gene>
    <name evidence="3" type="primary">nucH</name>
    <name evidence="3" type="ORF">CPRO_18640</name>
    <name evidence="4" type="ORF">SAMN02745151_01461</name>
</gene>
<sequence length="497" mass="56949">MAIMYPKVITSDATVGEKRVFNILKTALPDSYYVWFNARINNRYPDFIIMEAELGIVVLEVKDWELNSVSKADKNLFYTTSNEAKKNPIEQAREYTLILINEFKKSQALVQQSGKYSGNLLFTYGHGAILCNLSRDSFIMKFGNVFDDDFVIYKEGLYAIENDVVLLEERLRRMFPTRFDFSPLSKNQMDEIKRILNGQLDFEAVNKESVCKVKEEREVNSMLMGDTLTKDGFSDGKKKAHGITLKKKSYVILVVCLILILSIFKVIGADRVSEVNSEFFNNNSSTSNEKFTSFEGYIECIEKFDNGAVRLNINNGLESWEVYIGKDIGINQNQFVLDSEYKFTGEIVDYNGTIQIHPQKTEDIILIQQNNFFPVVVTKIIDGDTIYVLDDNGVEIKVRLIGMDCPELGSVDESGEQASQYTEKILFDKTVFLEKDTSEVDKYGRALRYVWLDLPDSRDIEQVRDKMANAKLIVDGYAKVATYPPDVRYEKIFLELQ</sequence>
<dbReference type="GO" id="GO:0003676">
    <property type="term" value="F:nucleic acid binding"/>
    <property type="evidence" value="ECO:0007669"/>
    <property type="project" value="InterPro"/>
</dbReference>
<dbReference type="SMART" id="SM00318">
    <property type="entry name" value="SNc"/>
    <property type="match status" value="1"/>
</dbReference>
<reference evidence="4" key="3">
    <citation type="submission" date="2016-11" db="EMBL/GenBank/DDBJ databases">
        <authorList>
            <person name="Varghese N."/>
            <person name="Submissions S."/>
        </authorList>
    </citation>
    <scope>NUCLEOTIDE SEQUENCE</scope>
    <source>
        <strain evidence="4">DSM 1682</strain>
    </source>
</reference>
<dbReference type="Pfam" id="PF00565">
    <property type="entry name" value="SNase"/>
    <property type="match status" value="1"/>
</dbReference>
<name>A0A0X1U931_ANAPI</name>
<reference evidence="3 5" key="1">
    <citation type="journal article" date="2016" name="Genome Announc.">
        <title>Complete Genome Sequence of the Amino Acid-Fermenting Clostridium propionicum X2 (DSM 1682).</title>
        <authorList>
            <person name="Poehlein A."/>
            <person name="Schlien K."/>
            <person name="Chowdhury N.P."/>
            <person name="Gottschalk G."/>
            <person name="Buckel W."/>
            <person name="Daniel R."/>
        </authorList>
    </citation>
    <scope>NUCLEOTIDE SEQUENCE [LARGE SCALE GENOMIC DNA]</scope>
    <source>
        <strain evidence="3 5">X2</strain>
    </source>
</reference>
<dbReference type="InterPro" id="IPR016071">
    <property type="entry name" value="Staphylococal_nuclease_OB-fold"/>
</dbReference>
<dbReference type="InterPro" id="IPR011528">
    <property type="entry name" value="NERD"/>
</dbReference>
<dbReference type="EC" id="3.1.31.1" evidence="3"/>
<dbReference type="PROSITE" id="PS50830">
    <property type="entry name" value="TNASE_3"/>
    <property type="match status" value="1"/>
</dbReference>
<dbReference type="GO" id="GO:1990599">
    <property type="term" value="F:3' overhang single-stranded DNA endodeoxyribonuclease activity"/>
    <property type="evidence" value="ECO:0007669"/>
    <property type="project" value="UniProtKB-EC"/>
</dbReference>
<accession>A0A0X1U931</accession>
<dbReference type="RefSeq" id="WP_066050700.1">
    <property type="nucleotide sequence ID" value="NZ_CP014223.1"/>
</dbReference>
<evidence type="ECO:0000256" key="1">
    <source>
        <dbReference type="SAM" id="Phobius"/>
    </source>
</evidence>
<evidence type="ECO:0000259" key="2">
    <source>
        <dbReference type="PROSITE" id="PS50830"/>
    </source>
</evidence>
<dbReference type="EMBL" id="FQUA01000005">
    <property type="protein sequence ID" value="SHE68633.1"/>
    <property type="molecule type" value="Genomic_DNA"/>
</dbReference>
<proteinExistence type="predicted"/>
<dbReference type="OrthoDB" id="4376109at2"/>
<keyword evidence="1" id="KW-0812">Transmembrane</keyword>
<evidence type="ECO:0000313" key="6">
    <source>
        <dbReference type="Proteomes" id="UP000184204"/>
    </source>
</evidence>
<dbReference type="PROSITE" id="PS01123">
    <property type="entry name" value="TNASE_1"/>
    <property type="match status" value="1"/>
</dbReference>
<dbReference type="EMBL" id="CP014223">
    <property type="protein sequence ID" value="AMJ41446.1"/>
    <property type="molecule type" value="Genomic_DNA"/>
</dbReference>
<feature type="transmembrane region" description="Helical" evidence="1">
    <location>
        <begin position="249"/>
        <end position="267"/>
    </location>
</feature>
<dbReference type="Proteomes" id="UP000068026">
    <property type="component" value="Chromosome"/>
</dbReference>
<dbReference type="KEGG" id="cpro:CPRO_18640"/>
<reference evidence="6" key="4">
    <citation type="submission" date="2016-11" db="EMBL/GenBank/DDBJ databases">
        <authorList>
            <person name="Jaros S."/>
            <person name="Januszkiewicz K."/>
            <person name="Wedrychowicz H."/>
        </authorList>
    </citation>
    <scope>NUCLEOTIDE SEQUENCE [LARGE SCALE GENOMIC DNA]</scope>
    <source>
        <strain evidence="6">DSM 1682</strain>
    </source>
</reference>
<organism evidence="4 6">
    <name type="scientific">Anaerotignum propionicum DSM 1682</name>
    <dbReference type="NCBI Taxonomy" id="991789"/>
    <lineage>
        <taxon>Bacteria</taxon>
        <taxon>Bacillati</taxon>
        <taxon>Bacillota</taxon>
        <taxon>Clostridia</taxon>
        <taxon>Lachnospirales</taxon>
        <taxon>Anaerotignaceae</taxon>
        <taxon>Anaerotignum</taxon>
    </lineage>
</organism>
<dbReference type="SUPFAM" id="SSF50199">
    <property type="entry name" value="Staphylococcal nuclease"/>
    <property type="match status" value="1"/>
</dbReference>
<protein>
    <submittedName>
        <fullName evidence="4">Nuclease-related domain-containing protein</fullName>
    </submittedName>
    <submittedName>
        <fullName evidence="3">Thermonuclease</fullName>
        <ecNumber evidence="3">3.1.31.1</ecNumber>
    </submittedName>
</protein>
<evidence type="ECO:0000313" key="3">
    <source>
        <dbReference type="EMBL" id="AMJ41446.1"/>
    </source>
</evidence>
<feature type="domain" description="TNase-like" evidence="2">
    <location>
        <begin position="371"/>
        <end position="497"/>
    </location>
</feature>
<keyword evidence="5" id="KW-1185">Reference proteome</keyword>
<dbReference type="InterPro" id="IPR035437">
    <property type="entry name" value="SNase_OB-fold_sf"/>
</dbReference>
<dbReference type="Gene3D" id="2.40.50.90">
    <property type="match status" value="1"/>
</dbReference>
<evidence type="ECO:0000313" key="5">
    <source>
        <dbReference type="Proteomes" id="UP000068026"/>
    </source>
</evidence>
<keyword evidence="3" id="KW-0378">Hydrolase</keyword>
<keyword evidence="1" id="KW-0472">Membrane</keyword>
<keyword evidence="1" id="KW-1133">Transmembrane helix</keyword>